<evidence type="ECO:0000259" key="2">
    <source>
        <dbReference type="Pfam" id="PF14287"/>
    </source>
</evidence>
<name>A0ABN5A1Y0_9FIRM</name>
<evidence type="ECO:0000256" key="1">
    <source>
        <dbReference type="SAM" id="MobiDB-lite"/>
    </source>
</evidence>
<protein>
    <recommendedName>
        <fullName evidence="2">DUF4368 domain-containing protein</fullName>
    </recommendedName>
</protein>
<gene>
    <name evidence="3" type="ORF">ADH66_02040</name>
</gene>
<feature type="domain" description="DUF4368" evidence="2">
    <location>
        <begin position="106"/>
        <end position="172"/>
    </location>
</feature>
<feature type="region of interest" description="Disordered" evidence="1">
    <location>
        <begin position="175"/>
        <end position="206"/>
    </location>
</feature>
<organism evidence="3 4">
    <name type="scientific">Acutalibacter muris</name>
    <dbReference type="NCBI Taxonomy" id="1796620"/>
    <lineage>
        <taxon>Bacteria</taxon>
        <taxon>Bacillati</taxon>
        <taxon>Bacillota</taxon>
        <taxon>Clostridia</taxon>
        <taxon>Eubacteriales</taxon>
        <taxon>Acutalibacteraceae</taxon>
        <taxon>Acutalibacter</taxon>
    </lineage>
</organism>
<accession>A0ABN5A1Y0</accession>
<sequence length="250" mass="29016">MRVSVVESLVLEAIRRVSGYVRENEAEFIERVREKSELQQEAAVRESRKKLSKAKRRREEISGLIKKLYEAYATGKIPENHFSELLTGYDTEQKTLDGEIERLQAEIDRYNTDSVRADKFIELVKRHTEFNEFSASLLNEFVEKIIVHEATKVNGVREQEVEIYLNFIGKFDLPEQEEQPEETPVRKSKKKRRHEMTEEQRAALRERDKVRYARKVAAKKAAKEAQRAAILKGTAYEIRPQEAGAAHAAI</sequence>
<proteinExistence type="predicted"/>
<dbReference type="Proteomes" id="UP000196710">
    <property type="component" value="Chromosome"/>
</dbReference>
<reference evidence="4" key="1">
    <citation type="submission" date="2017-05" db="EMBL/GenBank/DDBJ databases">
        <title>Improved OligoMM genomes.</title>
        <authorList>
            <person name="Garzetti D."/>
        </authorList>
    </citation>
    <scope>NUCLEOTIDE SEQUENCE [LARGE SCALE GENOMIC DNA]</scope>
    <source>
        <strain evidence="4">KB18</strain>
    </source>
</reference>
<evidence type="ECO:0000313" key="4">
    <source>
        <dbReference type="Proteomes" id="UP000196710"/>
    </source>
</evidence>
<evidence type="ECO:0000313" key="3">
    <source>
        <dbReference type="EMBL" id="ASB39543.1"/>
    </source>
</evidence>
<dbReference type="EMBL" id="CP021422">
    <property type="protein sequence ID" value="ASB39543.1"/>
    <property type="molecule type" value="Genomic_DNA"/>
</dbReference>
<dbReference type="Pfam" id="PF14287">
    <property type="entry name" value="DUF4368"/>
    <property type="match status" value="1"/>
</dbReference>
<feature type="compositionally biased region" description="Basic and acidic residues" evidence="1">
    <location>
        <begin position="195"/>
        <end position="206"/>
    </location>
</feature>
<keyword evidence="4" id="KW-1185">Reference proteome</keyword>
<dbReference type="InterPro" id="IPR025378">
    <property type="entry name" value="DUF4368"/>
</dbReference>